<name>A0A1X4G7E6_9CYAN</name>
<organism evidence="16 17">
    <name type="scientific">Cylindrospermopsis raciborskii CENA303</name>
    <dbReference type="NCBI Taxonomy" id="1170769"/>
    <lineage>
        <taxon>Bacteria</taxon>
        <taxon>Bacillati</taxon>
        <taxon>Cyanobacteriota</taxon>
        <taxon>Cyanophyceae</taxon>
        <taxon>Nostocales</taxon>
        <taxon>Aphanizomenonaceae</taxon>
        <taxon>Cylindrospermopsis</taxon>
    </lineage>
</organism>
<dbReference type="InterPro" id="IPR006245">
    <property type="entry name" value="Allophycocyanin_b"/>
</dbReference>
<dbReference type="Gene3D" id="1.10.490.20">
    <property type="entry name" value="Phycocyanins"/>
    <property type="match status" value="1"/>
</dbReference>
<evidence type="ECO:0000256" key="1">
    <source>
        <dbReference type="ARBA" id="ARBA00004445"/>
    </source>
</evidence>
<dbReference type="PANTHER" id="PTHR34011">
    <property type="entry name" value="PHYCOBILISOME 32.1 KDA LINKER POLYPEPTIDE, PHYCOCYANIN-ASSOCIATED, ROD 2-RELATED"/>
    <property type="match status" value="1"/>
</dbReference>
<keyword evidence="8 15" id="KW-0249">Electron transport</keyword>
<proteinExistence type="inferred from homology"/>
<keyword evidence="9 15" id="KW-0157">Chromophore</keyword>
<dbReference type="EMBL" id="NBYN01000042">
    <property type="protein sequence ID" value="OSO90868.1"/>
    <property type="molecule type" value="Genomic_DNA"/>
</dbReference>
<dbReference type="AlphaFoldDB" id="A0A1X4G7E6"/>
<feature type="binding site" evidence="13">
    <location>
        <position position="72"/>
    </location>
    <ligand>
        <name>(2R,3E)-phycocyanobilin</name>
        <dbReference type="ChEBI" id="CHEBI:85275"/>
        <label>2</label>
    </ligand>
</feature>
<dbReference type="InterPro" id="IPR012128">
    <property type="entry name" value="Phycobilisome_asu/bsu"/>
</dbReference>
<evidence type="ECO:0000256" key="8">
    <source>
        <dbReference type="ARBA" id="ARBA00022982"/>
    </source>
</evidence>
<evidence type="ECO:0000256" key="10">
    <source>
        <dbReference type="ARBA" id="ARBA00023078"/>
    </source>
</evidence>
<dbReference type="RefSeq" id="WP_085728115.1">
    <property type="nucleotide sequence ID" value="NZ_NBYN01000042.1"/>
</dbReference>
<reference evidence="17" key="1">
    <citation type="submission" date="2017-04" db="EMBL/GenBank/DDBJ databases">
        <authorList>
            <person name="Abreu V.A."/>
            <person name="Popin R.V."/>
            <person name="Rigonato J."/>
            <person name="Andreote A.P."/>
            <person name="Schaker P.C."/>
            <person name="Hoff-Risseti C."/>
            <person name="Alvarenga D.O."/>
            <person name="Varani A.M."/>
            <person name="Fiore M.F."/>
        </authorList>
    </citation>
    <scope>NUCLEOTIDE SEQUENCE [LARGE SCALE GENOMIC DNA]</scope>
    <source>
        <strain evidence="17">CENA303</strain>
    </source>
</reference>
<accession>A0A1X4G7E6</accession>
<dbReference type="Proteomes" id="UP000192997">
    <property type="component" value="Unassembled WGS sequence"/>
</dbReference>
<evidence type="ECO:0000256" key="2">
    <source>
        <dbReference type="ARBA" id="ARBA00008182"/>
    </source>
</evidence>
<comment type="subcellular location">
    <subcellularLocation>
        <location evidence="1 15">Cellular thylakoid membrane</location>
        <topology evidence="1 15">Peripheral membrane protein</topology>
        <orientation evidence="1 15">Cytoplasmic side</orientation>
    </subcellularLocation>
</comment>
<keyword evidence="7 15" id="KW-0605">Phycobilisome</keyword>
<keyword evidence="5 15" id="KW-0602">Photosynthesis</keyword>
<dbReference type="InterPro" id="IPR038719">
    <property type="entry name" value="Phycobilisome_asu/bsu_sf"/>
</dbReference>
<dbReference type="PIRSF" id="PIRSF000081">
    <property type="entry name" value="Phycocyanin"/>
    <property type="match status" value="1"/>
</dbReference>
<comment type="caution">
    <text evidence="16">The sequence shown here is derived from an EMBL/GenBank/DDBJ whole genome shotgun (WGS) entry which is preliminary data.</text>
</comment>
<feature type="binding site" evidence="13">
    <location>
        <position position="77"/>
    </location>
    <ligand>
        <name>(2R,3E)-phycocyanobilin</name>
        <dbReference type="ChEBI" id="CHEBI:85275"/>
        <label>2</label>
    </ligand>
</feature>
<gene>
    <name evidence="16" type="ORF">B7O87_08650</name>
</gene>
<dbReference type="PANTHER" id="PTHR34011:SF3">
    <property type="entry name" value="ALLOPHYCOCYANIN BETA CHAIN"/>
    <property type="match status" value="1"/>
</dbReference>
<keyword evidence="6" id="KW-0042">Antenna complex</keyword>
<keyword evidence="12 15" id="KW-0089">Bile pigment</keyword>
<protein>
    <submittedName>
        <fullName evidence="16">Allophycocyanin subunit beta</fullName>
    </submittedName>
</protein>
<dbReference type="Pfam" id="PF00502">
    <property type="entry name" value="Phycobilisome"/>
    <property type="match status" value="1"/>
</dbReference>
<dbReference type="InterPro" id="IPR009050">
    <property type="entry name" value="Globin-like_sf"/>
</dbReference>
<evidence type="ECO:0000256" key="9">
    <source>
        <dbReference type="ARBA" id="ARBA00022991"/>
    </source>
</evidence>
<feature type="binding site" description="covalent" evidence="13">
    <location>
        <position position="82"/>
    </location>
    <ligand>
        <name>(2R,3E)-phycocyanobilin</name>
        <dbReference type="ChEBI" id="CHEBI:85275"/>
        <label>2</label>
    </ligand>
</feature>
<dbReference type="SUPFAM" id="SSF46458">
    <property type="entry name" value="Globin-like"/>
    <property type="match status" value="1"/>
</dbReference>
<evidence type="ECO:0000256" key="6">
    <source>
        <dbReference type="ARBA" id="ARBA00022549"/>
    </source>
</evidence>
<evidence type="ECO:0000256" key="3">
    <source>
        <dbReference type="ARBA" id="ARBA00022448"/>
    </source>
</evidence>
<dbReference type="CDD" id="cd12126">
    <property type="entry name" value="APC_beta"/>
    <property type="match status" value="1"/>
</dbReference>
<keyword evidence="10 15" id="KW-0793">Thylakoid</keyword>
<evidence type="ECO:0000256" key="11">
    <source>
        <dbReference type="ARBA" id="ARBA00023136"/>
    </source>
</evidence>
<evidence type="ECO:0000256" key="14">
    <source>
        <dbReference type="PIRSR" id="PIRSR000081-2"/>
    </source>
</evidence>
<feature type="modified residue" description="N4-methylasparagine" evidence="14">
    <location>
        <position position="72"/>
    </location>
</feature>
<dbReference type="GO" id="GO:0030089">
    <property type="term" value="C:phycobilisome"/>
    <property type="evidence" value="ECO:0007669"/>
    <property type="project" value="UniProtKB-KW"/>
</dbReference>
<evidence type="ECO:0000313" key="17">
    <source>
        <dbReference type="Proteomes" id="UP000192997"/>
    </source>
</evidence>
<keyword evidence="3 15" id="KW-0813">Transport</keyword>
<evidence type="ECO:0000256" key="15">
    <source>
        <dbReference type="RuleBase" id="RU004438"/>
    </source>
</evidence>
<comment type="similarity">
    <text evidence="2 15">Belongs to the phycobiliprotein family.</text>
</comment>
<sequence length="169" mass="18645">MRDAVTNLINSYDLAGKYLDRNALDSLKSYFDSGTSRVQAATAINANAAAIVKQAGSKLFEELPELIRPGGNAYTTRRYAACLRDMDYYLRYATYALIAANMNVLDERVLQGLKETYNSLDVPIGSTVRGIQIMKDLAKEQAIAAGVANAAFVDEPFDYITRELSEQNI</sequence>
<evidence type="ECO:0000313" key="16">
    <source>
        <dbReference type="EMBL" id="OSO90868.1"/>
    </source>
</evidence>
<dbReference type="NCBIfam" id="TIGR01337">
    <property type="entry name" value="apcB"/>
    <property type="match status" value="1"/>
</dbReference>
<evidence type="ECO:0000256" key="5">
    <source>
        <dbReference type="ARBA" id="ARBA00022531"/>
    </source>
</evidence>
<dbReference type="GO" id="GO:0015979">
    <property type="term" value="P:photosynthesis"/>
    <property type="evidence" value="ECO:0007669"/>
    <property type="project" value="UniProtKB-KW"/>
</dbReference>
<keyword evidence="4" id="KW-0488">Methylation</keyword>
<evidence type="ECO:0000256" key="7">
    <source>
        <dbReference type="ARBA" id="ARBA00022738"/>
    </source>
</evidence>
<evidence type="ECO:0000256" key="13">
    <source>
        <dbReference type="PIRSR" id="PIRSR000081-1"/>
    </source>
</evidence>
<keyword evidence="11 15" id="KW-0472">Membrane</keyword>
<evidence type="ECO:0000256" key="4">
    <source>
        <dbReference type="ARBA" id="ARBA00022481"/>
    </source>
</evidence>
<dbReference type="GO" id="GO:0031676">
    <property type="term" value="C:plasma membrane-derived thylakoid membrane"/>
    <property type="evidence" value="ECO:0007669"/>
    <property type="project" value="UniProtKB-SubCell"/>
</dbReference>
<evidence type="ECO:0000256" key="12">
    <source>
        <dbReference type="ARBA" id="ARBA00023307"/>
    </source>
</evidence>